<feature type="compositionally biased region" description="Basic and acidic residues" evidence="10">
    <location>
        <begin position="113"/>
        <end position="125"/>
    </location>
</feature>
<sequence length="468" mass="51443">PGASGLKAPRGGAQSSVPTNRALHTDPSSPLGPEPTSRSPQKAPRVNVQLPSPPGRAPHGGSSQSRSPGGAPRSHSPRRGSVPTPRARRAPVAPHPQLQHGGVDGGRPVPLEAGHHGAQEPLTERRLRRCVVTGALPGIQSGRQRHGRGGTASTHRRQPRSPPLPWVSSAPAATRRPPLPAPAGTGLRGHRPAARTGRSCRGSQRGTAARGEAVPAGSGRRRQRGRGAAWPAPGHRERPHVTAAGHVTARAAALYGAVRQFPVLCPRLAMASGSGTKNLDFRRKWDKDEYEKLAEKRLTEEREKKDGKPAQPVKRELLRHRDYKVDLESKLGKTIVITKTTPQSEMGGYYCNVCDCVVKDSINFLDHINGKKHQRNLGMSMRVERSTLDQVKKRFEVNKKKMEEKQKDYDFEERMKELREEEEKAKAYKKEKQREKKRRAEEDLTFEEDDEMAAVMGFSGFGSTKKSH</sequence>
<reference evidence="12" key="2">
    <citation type="submission" date="2025-09" db="UniProtKB">
        <authorList>
            <consortium name="Ensembl"/>
        </authorList>
    </citation>
    <scope>IDENTIFICATION</scope>
</reference>
<evidence type="ECO:0000256" key="9">
    <source>
        <dbReference type="ARBA" id="ARBA00067762"/>
    </source>
</evidence>
<feature type="region of interest" description="Disordered" evidence="10">
    <location>
        <begin position="1"/>
        <end position="238"/>
    </location>
</feature>
<feature type="compositionally biased region" description="Basic residues" evidence="10">
    <location>
        <begin position="143"/>
        <end position="159"/>
    </location>
</feature>
<evidence type="ECO:0000259" key="11">
    <source>
        <dbReference type="SMART" id="SM00451"/>
    </source>
</evidence>
<keyword evidence="7" id="KW-0539">Nucleus</keyword>
<accession>A0A8C5IKM1</accession>
<dbReference type="InterPro" id="IPR036236">
    <property type="entry name" value="Znf_C2H2_sf"/>
</dbReference>
<name>A0A8C5IKM1_JUNHY</name>
<feature type="region of interest" description="Disordered" evidence="10">
    <location>
        <begin position="420"/>
        <end position="443"/>
    </location>
</feature>
<proteinExistence type="predicted"/>
<dbReference type="GO" id="GO:0005681">
    <property type="term" value="C:spliceosomal complex"/>
    <property type="evidence" value="ECO:0007669"/>
    <property type="project" value="InterPro"/>
</dbReference>
<evidence type="ECO:0000256" key="7">
    <source>
        <dbReference type="ARBA" id="ARBA00023242"/>
    </source>
</evidence>
<comment type="subunit">
    <text evidence="8">Component of the spliceosome B complex.</text>
</comment>
<comment type="subcellular location">
    <subcellularLocation>
        <location evidence="2">Nucleus</location>
    </subcellularLocation>
</comment>
<dbReference type="GO" id="GO:0008270">
    <property type="term" value="F:zinc ion binding"/>
    <property type="evidence" value="ECO:0007669"/>
    <property type="project" value="UniProtKB-KW"/>
</dbReference>
<dbReference type="InterPro" id="IPR040107">
    <property type="entry name" value="Snu23"/>
</dbReference>
<evidence type="ECO:0000313" key="12">
    <source>
        <dbReference type="Ensembl" id="ENSJHYP00000004446.1"/>
    </source>
</evidence>
<feature type="domain" description="U1-type" evidence="11">
    <location>
        <begin position="346"/>
        <end position="380"/>
    </location>
</feature>
<dbReference type="Ensembl" id="ENSJHYT00000005484.1">
    <property type="protein sequence ID" value="ENSJHYP00000004446.1"/>
    <property type="gene ID" value="ENSJHYG00000003665.1"/>
</dbReference>
<evidence type="ECO:0000256" key="3">
    <source>
        <dbReference type="ARBA" id="ARBA00022723"/>
    </source>
</evidence>
<dbReference type="GO" id="GO:0003677">
    <property type="term" value="F:DNA binding"/>
    <property type="evidence" value="ECO:0007669"/>
    <property type="project" value="UniProtKB-KW"/>
</dbReference>
<evidence type="ECO:0000256" key="10">
    <source>
        <dbReference type="SAM" id="MobiDB-lite"/>
    </source>
</evidence>
<organism evidence="12 13">
    <name type="scientific">Junco hyemalis</name>
    <name type="common">Dark-eyed junco</name>
    <dbReference type="NCBI Taxonomy" id="40217"/>
    <lineage>
        <taxon>Eukaryota</taxon>
        <taxon>Metazoa</taxon>
        <taxon>Chordata</taxon>
        <taxon>Craniata</taxon>
        <taxon>Vertebrata</taxon>
        <taxon>Euteleostomi</taxon>
        <taxon>Archelosauria</taxon>
        <taxon>Archosauria</taxon>
        <taxon>Dinosauria</taxon>
        <taxon>Saurischia</taxon>
        <taxon>Theropoda</taxon>
        <taxon>Coelurosauria</taxon>
        <taxon>Aves</taxon>
        <taxon>Neognathae</taxon>
        <taxon>Neoaves</taxon>
        <taxon>Telluraves</taxon>
        <taxon>Australaves</taxon>
        <taxon>Passeriformes</taxon>
        <taxon>Passerellidae</taxon>
        <taxon>Junco</taxon>
    </lineage>
</organism>
<dbReference type="AlphaFoldDB" id="A0A8C5IKM1"/>
<evidence type="ECO:0000256" key="4">
    <source>
        <dbReference type="ARBA" id="ARBA00022771"/>
    </source>
</evidence>
<dbReference type="SMART" id="SM00451">
    <property type="entry name" value="ZnF_U1"/>
    <property type="match status" value="1"/>
</dbReference>
<evidence type="ECO:0000313" key="13">
    <source>
        <dbReference type="Proteomes" id="UP000694408"/>
    </source>
</evidence>
<comment type="function">
    <text evidence="1">Involved in pre-mRNA splicing as a component of the spliceosome.</text>
</comment>
<dbReference type="PANTHER" id="PTHR45986:SF1">
    <property type="entry name" value="ZINC FINGER MATRIN-TYPE PROTEIN 2"/>
    <property type="match status" value="1"/>
</dbReference>
<reference evidence="12" key="1">
    <citation type="submission" date="2025-08" db="UniProtKB">
        <authorList>
            <consortium name="Ensembl"/>
        </authorList>
    </citation>
    <scope>IDENTIFICATION</scope>
</reference>
<dbReference type="FunFam" id="3.30.160.60:FF:000282">
    <property type="entry name" value="Zinc finger, matrin-type 2"/>
    <property type="match status" value="1"/>
</dbReference>
<dbReference type="SUPFAM" id="SSF57667">
    <property type="entry name" value="beta-beta-alpha zinc fingers"/>
    <property type="match status" value="1"/>
</dbReference>
<dbReference type="PANTHER" id="PTHR45986">
    <property type="entry name" value="ZINC FINGER MATRIN-TYPE PROTEIN 2"/>
    <property type="match status" value="1"/>
</dbReference>
<keyword evidence="6" id="KW-0238">DNA-binding</keyword>
<evidence type="ECO:0000256" key="5">
    <source>
        <dbReference type="ARBA" id="ARBA00022833"/>
    </source>
</evidence>
<keyword evidence="13" id="KW-1185">Reference proteome</keyword>
<evidence type="ECO:0000256" key="6">
    <source>
        <dbReference type="ARBA" id="ARBA00023125"/>
    </source>
</evidence>
<dbReference type="Gene3D" id="3.30.160.60">
    <property type="entry name" value="Classic Zinc Finger"/>
    <property type="match status" value="1"/>
</dbReference>
<keyword evidence="5" id="KW-0862">Zinc</keyword>
<dbReference type="GO" id="GO:0046540">
    <property type="term" value="C:U4/U6 x U5 tri-snRNP complex"/>
    <property type="evidence" value="ECO:0007669"/>
    <property type="project" value="TreeGrafter"/>
</dbReference>
<dbReference type="GO" id="GO:0000398">
    <property type="term" value="P:mRNA splicing, via spliceosome"/>
    <property type="evidence" value="ECO:0007669"/>
    <property type="project" value="InterPro"/>
</dbReference>
<dbReference type="OMA" id="CFRDSEN"/>
<dbReference type="Pfam" id="PF12171">
    <property type="entry name" value="zf-C2H2_jaz"/>
    <property type="match status" value="1"/>
</dbReference>
<keyword evidence="3" id="KW-0479">Metal-binding</keyword>
<evidence type="ECO:0000256" key="2">
    <source>
        <dbReference type="ARBA" id="ARBA00004123"/>
    </source>
</evidence>
<dbReference type="InterPro" id="IPR022755">
    <property type="entry name" value="Znf_C2H2_jaz"/>
</dbReference>
<protein>
    <recommendedName>
        <fullName evidence="9">Zinc finger matrin-type protein 2</fullName>
    </recommendedName>
</protein>
<dbReference type="Proteomes" id="UP000694408">
    <property type="component" value="Unplaced"/>
</dbReference>
<evidence type="ECO:0000256" key="8">
    <source>
        <dbReference type="ARBA" id="ARBA00063310"/>
    </source>
</evidence>
<dbReference type="InterPro" id="IPR003604">
    <property type="entry name" value="Matrin/U1-like-C_Znf_C2H2"/>
</dbReference>
<keyword evidence="4" id="KW-0863">Zinc-finger</keyword>
<evidence type="ECO:0000256" key="1">
    <source>
        <dbReference type="ARBA" id="ARBA00002609"/>
    </source>
</evidence>
<feature type="compositionally biased region" description="Basic and acidic residues" evidence="10">
    <location>
        <begin position="420"/>
        <end position="442"/>
    </location>
</feature>